<evidence type="ECO:0000259" key="6">
    <source>
        <dbReference type="Pfam" id="PF04542"/>
    </source>
</evidence>
<evidence type="ECO:0000256" key="3">
    <source>
        <dbReference type="ARBA" id="ARBA00023082"/>
    </source>
</evidence>
<keyword evidence="4" id="KW-0238">DNA-binding</keyword>
<dbReference type="GO" id="GO:0016987">
    <property type="term" value="F:sigma factor activity"/>
    <property type="evidence" value="ECO:0007669"/>
    <property type="project" value="UniProtKB-KW"/>
</dbReference>
<dbReference type="SUPFAM" id="SSF88946">
    <property type="entry name" value="Sigma2 domain of RNA polymerase sigma factors"/>
    <property type="match status" value="1"/>
</dbReference>
<organism evidence="8 9">
    <name type="scientific">Scleromatobacter humisilvae</name>
    <dbReference type="NCBI Taxonomy" id="2897159"/>
    <lineage>
        <taxon>Bacteria</taxon>
        <taxon>Pseudomonadati</taxon>
        <taxon>Pseudomonadota</taxon>
        <taxon>Betaproteobacteria</taxon>
        <taxon>Burkholderiales</taxon>
        <taxon>Sphaerotilaceae</taxon>
        <taxon>Scleromatobacter</taxon>
    </lineage>
</organism>
<dbReference type="InterPro" id="IPR013325">
    <property type="entry name" value="RNA_pol_sigma_r2"/>
</dbReference>
<dbReference type="Proteomes" id="UP001139353">
    <property type="component" value="Unassembled WGS sequence"/>
</dbReference>
<comment type="similarity">
    <text evidence="1">Belongs to the sigma-70 factor family. ECF subfamily.</text>
</comment>
<dbReference type="EMBL" id="JAJLJH010000007">
    <property type="protein sequence ID" value="MCK9688089.1"/>
    <property type="molecule type" value="Genomic_DNA"/>
</dbReference>
<dbReference type="Gene3D" id="1.10.1740.10">
    <property type="match status" value="1"/>
</dbReference>
<keyword evidence="5" id="KW-0804">Transcription</keyword>
<feature type="domain" description="RNA polymerase sigma factor 70 region 4 type 2" evidence="7">
    <location>
        <begin position="165"/>
        <end position="217"/>
    </location>
</feature>
<dbReference type="SUPFAM" id="SSF88659">
    <property type="entry name" value="Sigma3 and sigma4 domains of RNA polymerase sigma factors"/>
    <property type="match status" value="1"/>
</dbReference>
<dbReference type="NCBIfam" id="TIGR02937">
    <property type="entry name" value="sigma70-ECF"/>
    <property type="match status" value="1"/>
</dbReference>
<dbReference type="InterPro" id="IPR039425">
    <property type="entry name" value="RNA_pol_sigma-70-like"/>
</dbReference>
<evidence type="ECO:0000256" key="4">
    <source>
        <dbReference type="ARBA" id="ARBA00023125"/>
    </source>
</evidence>
<comment type="caution">
    <text evidence="8">The sequence shown here is derived from an EMBL/GenBank/DDBJ whole genome shotgun (WGS) entry which is preliminary data.</text>
</comment>
<dbReference type="GO" id="GO:0006352">
    <property type="term" value="P:DNA-templated transcription initiation"/>
    <property type="evidence" value="ECO:0007669"/>
    <property type="project" value="InterPro"/>
</dbReference>
<reference evidence="8" key="1">
    <citation type="submission" date="2021-11" db="EMBL/GenBank/DDBJ databases">
        <title>BS-T2-15 a new species belonging to the Comamonadaceae family isolated from the soil of a French oak forest.</title>
        <authorList>
            <person name="Mieszkin S."/>
            <person name="Alain K."/>
        </authorList>
    </citation>
    <scope>NUCLEOTIDE SEQUENCE</scope>
    <source>
        <strain evidence="8">BS-T2-15</strain>
    </source>
</reference>
<dbReference type="InterPro" id="IPR013324">
    <property type="entry name" value="RNA_pol_sigma_r3/r4-like"/>
</dbReference>
<protein>
    <submittedName>
        <fullName evidence="8">Sigma-70 family RNA polymerase sigma factor</fullName>
    </submittedName>
</protein>
<evidence type="ECO:0000256" key="2">
    <source>
        <dbReference type="ARBA" id="ARBA00023015"/>
    </source>
</evidence>
<dbReference type="Pfam" id="PF04542">
    <property type="entry name" value="Sigma70_r2"/>
    <property type="match status" value="1"/>
</dbReference>
<accession>A0A9X1YKA8</accession>
<dbReference type="GO" id="GO:0003677">
    <property type="term" value="F:DNA binding"/>
    <property type="evidence" value="ECO:0007669"/>
    <property type="project" value="UniProtKB-KW"/>
</dbReference>
<dbReference type="CDD" id="cd06171">
    <property type="entry name" value="Sigma70_r4"/>
    <property type="match status" value="1"/>
</dbReference>
<dbReference type="InterPro" id="IPR007627">
    <property type="entry name" value="RNA_pol_sigma70_r2"/>
</dbReference>
<dbReference type="InterPro" id="IPR013249">
    <property type="entry name" value="RNA_pol_sigma70_r4_t2"/>
</dbReference>
<dbReference type="AlphaFoldDB" id="A0A9X1YKA8"/>
<dbReference type="InterPro" id="IPR014284">
    <property type="entry name" value="RNA_pol_sigma-70_dom"/>
</dbReference>
<evidence type="ECO:0000313" key="8">
    <source>
        <dbReference type="EMBL" id="MCK9688089.1"/>
    </source>
</evidence>
<dbReference type="Gene3D" id="1.10.10.10">
    <property type="entry name" value="Winged helix-like DNA-binding domain superfamily/Winged helix DNA-binding domain"/>
    <property type="match status" value="1"/>
</dbReference>
<evidence type="ECO:0000313" key="9">
    <source>
        <dbReference type="Proteomes" id="UP001139353"/>
    </source>
</evidence>
<keyword evidence="2" id="KW-0805">Transcription regulation</keyword>
<sequence length="227" mass="24819">MQAQPHPDTTLAFAREAGDERVPADAVLPAADSDEFLMHAFAGGDAAAFTRLYDRHERATWRFIRHRLGAQHEGAADDVLQETWISVARAAPRYVATARFTTWLFTVARSRVIDHLRAQSNAMLSIDAPLAGTEAEDDGERWVDRVAADASDGPLARIESREQAQAFLDALAQLPEPQREAFVLQAEGGLSVDEVASATGVGAETAKTRLRYAKAKLRTLLAGWRPT</sequence>
<dbReference type="InterPro" id="IPR036388">
    <property type="entry name" value="WH-like_DNA-bd_sf"/>
</dbReference>
<feature type="domain" description="RNA polymerase sigma-70 region 2" evidence="6">
    <location>
        <begin position="52"/>
        <end position="120"/>
    </location>
</feature>
<dbReference type="PANTHER" id="PTHR43133">
    <property type="entry name" value="RNA POLYMERASE ECF-TYPE SIGMA FACTO"/>
    <property type="match status" value="1"/>
</dbReference>
<evidence type="ECO:0000259" key="7">
    <source>
        <dbReference type="Pfam" id="PF08281"/>
    </source>
</evidence>
<evidence type="ECO:0000256" key="1">
    <source>
        <dbReference type="ARBA" id="ARBA00010641"/>
    </source>
</evidence>
<gene>
    <name evidence="8" type="ORF">LPC04_20485</name>
</gene>
<keyword evidence="3" id="KW-0731">Sigma factor</keyword>
<dbReference type="Pfam" id="PF08281">
    <property type="entry name" value="Sigma70_r4_2"/>
    <property type="match status" value="1"/>
</dbReference>
<keyword evidence="9" id="KW-1185">Reference proteome</keyword>
<name>A0A9X1YKA8_9BURK</name>
<evidence type="ECO:0000256" key="5">
    <source>
        <dbReference type="ARBA" id="ARBA00023163"/>
    </source>
</evidence>
<dbReference type="PANTHER" id="PTHR43133:SF8">
    <property type="entry name" value="RNA POLYMERASE SIGMA FACTOR HI_1459-RELATED"/>
    <property type="match status" value="1"/>
</dbReference>
<proteinExistence type="inferred from homology"/>
<dbReference type="RefSeq" id="WP_275684134.1">
    <property type="nucleotide sequence ID" value="NZ_JAJLJH010000007.1"/>
</dbReference>